<accession>A0A137T037</accession>
<evidence type="ECO:0000313" key="2">
    <source>
        <dbReference type="EMBL" id="KXO18088.1"/>
    </source>
</evidence>
<dbReference type="Proteomes" id="UP000070093">
    <property type="component" value="Unassembled WGS sequence"/>
</dbReference>
<keyword evidence="1" id="KW-0732">Signal</keyword>
<evidence type="ECO:0000256" key="1">
    <source>
        <dbReference type="SAM" id="SignalP"/>
    </source>
</evidence>
<dbReference type="InterPro" id="IPR025366">
    <property type="entry name" value="DUF4270"/>
</dbReference>
<evidence type="ECO:0008006" key="4">
    <source>
        <dbReference type="Google" id="ProtNLM"/>
    </source>
</evidence>
<dbReference type="eggNOG" id="ENOG502ZBIE">
    <property type="taxonomic scope" value="Bacteria"/>
</dbReference>
<dbReference type="RefSeq" id="WP_036861966.1">
    <property type="nucleotide sequence ID" value="NZ_KQ965635.1"/>
</dbReference>
<dbReference type="Pfam" id="PF14092">
    <property type="entry name" value="DUF4270"/>
    <property type="match status" value="1"/>
</dbReference>
<dbReference type="PROSITE" id="PS51257">
    <property type="entry name" value="PROKAR_LIPOPROTEIN"/>
    <property type="match status" value="1"/>
</dbReference>
<proteinExistence type="predicted"/>
<dbReference type="PATRIC" id="fig|28125.4.peg.420"/>
<sequence>MKKIFVFLALAVSMALITSCDDTTDTIGGSLIPDNDKLVVSTDSFDVSSKTIPAGNVIPRTSTGYLGKMTDAETNTQVTANFMTQFHVLDNYQMTVADSITSRDASKNIIADSCEIRLFYKGSYGDSLAQMKLTAYELNKPVEEGITYRSNFDPIANNYVRTNGGIAVNRSYTLTDLTEPDSVRKTSNYVKNINIKLNDQYTDKEGVVYNNFGTYLMRKYQSNPTAFRNSYHFLHEICPGFYFKITDGEGSMAKIEQAQINIYYRAKKGTSEKETFTKLVGTEEVLQLTNFSNDQAKLQDLIKETGHTYLKTPAGLFTQLTLPITDILAGHENDTINSAKIEVKRVNNNASSTYNFGIPQNVLMLPADSVETFFAKTRLNDNKTSFLASYNTTKNSYIFNNISGLISFFKQAKSPRSENWGKVVLVPVELQTTTTGSGASQKTTVNMISNQMGLSSTKLLGNTSAGNGLRITVVYSKFNNN</sequence>
<reference evidence="2 3" key="1">
    <citation type="submission" date="2016-02" db="EMBL/GenBank/DDBJ databases">
        <authorList>
            <person name="Wen L."/>
            <person name="He K."/>
            <person name="Yang H."/>
        </authorList>
    </citation>
    <scope>NUCLEOTIDE SEQUENCE [LARGE SCALE GENOMIC DNA]</scope>
    <source>
        <strain evidence="2 3">GED7880</strain>
    </source>
</reference>
<dbReference type="EMBL" id="LTAG01000019">
    <property type="protein sequence ID" value="KXO18088.1"/>
    <property type="molecule type" value="Genomic_DNA"/>
</dbReference>
<name>A0A137T037_9BACT</name>
<feature type="signal peptide" evidence="1">
    <location>
        <begin position="1"/>
        <end position="20"/>
    </location>
</feature>
<organism evidence="2 3">
    <name type="scientific">Prevotella bivia</name>
    <dbReference type="NCBI Taxonomy" id="28125"/>
    <lineage>
        <taxon>Bacteria</taxon>
        <taxon>Pseudomonadati</taxon>
        <taxon>Bacteroidota</taxon>
        <taxon>Bacteroidia</taxon>
        <taxon>Bacteroidales</taxon>
        <taxon>Prevotellaceae</taxon>
        <taxon>Prevotella</taxon>
    </lineage>
</organism>
<evidence type="ECO:0000313" key="3">
    <source>
        <dbReference type="Proteomes" id="UP000070093"/>
    </source>
</evidence>
<dbReference type="AlphaFoldDB" id="A0A137T037"/>
<comment type="caution">
    <text evidence="2">The sequence shown here is derived from an EMBL/GenBank/DDBJ whole genome shotgun (WGS) entry which is preliminary data.</text>
</comment>
<dbReference type="STRING" id="28125.HMPREF3202_00427"/>
<protein>
    <recommendedName>
        <fullName evidence="4">DUF4270 domain-containing protein</fullName>
    </recommendedName>
</protein>
<gene>
    <name evidence="2" type="ORF">HMPREF3202_00427</name>
</gene>
<feature type="chain" id="PRO_5007481263" description="DUF4270 domain-containing protein" evidence="1">
    <location>
        <begin position="21"/>
        <end position="481"/>
    </location>
</feature>